<feature type="compositionally biased region" description="Polar residues" evidence="1">
    <location>
        <begin position="55"/>
        <end position="69"/>
    </location>
</feature>
<evidence type="ECO:0000313" key="2">
    <source>
        <dbReference type="EMBL" id="KRR16901.1"/>
    </source>
</evidence>
<feature type="non-terminal residue" evidence="2">
    <location>
        <position position="1"/>
    </location>
</feature>
<evidence type="ECO:0000256" key="1">
    <source>
        <dbReference type="SAM" id="MobiDB-lite"/>
    </source>
</evidence>
<comment type="caution">
    <text evidence="2">The sequence shown here is derived from an EMBL/GenBank/DDBJ whole genome shotgun (WGS) entry which is preliminary data.</text>
</comment>
<dbReference type="EMBL" id="LLYA01000214">
    <property type="protein sequence ID" value="KRR16901.1"/>
    <property type="molecule type" value="Genomic_DNA"/>
</dbReference>
<dbReference type="RefSeq" id="WP_057847639.1">
    <property type="nucleotide sequence ID" value="NZ_LLYA01000214.1"/>
</dbReference>
<gene>
    <name evidence="2" type="ORF">CQ13_11855</name>
</gene>
<sequence>DVSDPADTGKAASDALADTAPVDDTTGDVIALNDAPPPSENALYNGTEYTDYGVNLSSDPPQDTESSADAASAHDTGPPPPDIVDTNHPTDHPEHAIL</sequence>
<reference evidence="2 3" key="1">
    <citation type="submission" date="2014-03" db="EMBL/GenBank/DDBJ databases">
        <title>Bradyrhizobium valentinum sp. nov., isolated from effective nodules of Lupinus mariae-josephae, a lupine endemic of basic-lime soils in Eastern Spain.</title>
        <authorList>
            <person name="Duran D."/>
            <person name="Rey L."/>
            <person name="Navarro A."/>
            <person name="Busquets A."/>
            <person name="Imperial J."/>
            <person name="Ruiz-Argueso T."/>
        </authorList>
    </citation>
    <scope>NUCLEOTIDE SEQUENCE [LARGE SCALE GENOMIC DNA]</scope>
    <source>
        <strain evidence="2 3">Ro19</strain>
    </source>
</reference>
<accession>A0A0R3MGR1</accession>
<feature type="region of interest" description="Disordered" evidence="1">
    <location>
        <begin position="1"/>
        <end position="98"/>
    </location>
</feature>
<dbReference type="Proteomes" id="UP000052023">
    <property type="component" value="Unassembled WGS sequence"/>
</dbReference>
<organism evidence="2 3">
    <name type="scientific">Bradyrhizobium retamae</name>
    <dbReference type="NCBI Taxonomy" id="1300035"/>
    <lineage>
        <taxon>Bacteria</taxon>
        <taxon>Pseudomonadati</taxon>
        <taxon>Pseudomonadota</taxon>
        <taxon>Alphaproteobacteria</taxon>
        <taxon>Hyphomicrobiales</taxon>
        <taxon>Nitrobacteraceae</taxon>
        <taxon>Bradyrhizobium</taxon>
    </lineage>
</organism>
<name>A0A0R3MGR1_9BRAD</name>
<keyword evidence="3" id="KW-1185">Reference proteome</keyword>
<dbReference type="AlphaFoldDB" id="A0A0R3MGR1"/>
<proteinExistence type="predicted"/>
<protein>
    <submittedName>
        <fullName evidence="2">Uncharacterized protein</fullName>
    </submittedName>
</protein>
<feature type="compositionally biased region" description="Basic and acidic residues" evidence="1">
    <location>
        <begin position="88"/>
        <end position="98"/>
    </location>
</feature>
<evidence type="ECO:0000313" key="3">
    <source>
        <dbReference type="Proteomes" id="UP000052023"/>
    </source>
</evidence>